<evidence type="ECO:0000256" key="1">
    <source>
        <dbReference type="SAM" id="MobiDB-lite"/>
    </source>
</evidence>
<gene>
    <name evidence="4" type="ORF">CB0940_07176</name>
    <name evidence="5" type="ORF">RHO25_007741</name>
</gene>
<feature type="transmembrane region" description="Helical" evidence="2">
    <location>
        <begin position="282"/>
        <end position="301"/>
    </location>
</feature>
<evidence type="ECO:0000313" key="7">
    <source>
        <dbReference type="Proteomes" id="UP001302367"/>
    </source>
</evidence>
<evidence type="ECO:0000313" key="4">
    <source>
        <dbReference type="EMBL" id="PIA89453.1"/>
    </source>
</evidence>
<dbReference type="InterPro" id="IPR056336">
    <property type="entry name" value="YVC1_C"/>
</dbReference>
<evidence type="ECO:0000313" key="5">
    <source>
        <dbReference type="EMBL" id="WPB03104.1"/>
    </source>
</evidence>
<feature type="transmembrane region" description="Helical" evidence="2">
    <location>
        <begin position="422"/>
        <end position="439"/>
    </location>
</feature>
<proteinExistence type="predicted"/>
<accession>A0A2G5HAY9</accession>
<dbReference type="PANTHER" id="PTHR35859:SF5">
    <property type="entry name" value="ION TRANSPORT DOMAIN-CONTAINING PROTEIN"/>
    <property type="match status" value="1"/>
</dbReference>
<keyword evidence="2" id="KW-0812">Transmembrane</keyword>
<name>A0A2G5HAY9_CERBT</name>
<feature type="compositionally biased region" description="Polar residues" evidence="1">
    <location>
        <begin position="567"/>
        <end position="580"/>
    </location>
</feature>
<dbReference type="EMBL" id="LKMD01000108">
    <property type="protein sequence ID" value="PIA89453.1"/>
    <property type="molecule type" value="Genomic_DNA"/>
</dbReference>
<dbReference type="Proteomes" id="UP000230605">
    <property type="component" value="Chromosome 5"/>
</dbReference>
<evidence type="ECO:0000256" key="2">
    <source>
        <dbReference type="SAM" id="Phobius"/>
    </source>
</evidence>
<dbReference type="InterPro" id="IPR052971">
    <property type="entry name" value="TRP_calcium_channel"/>
</dbReference>
<keyword evidence="7" id="KW-1185">Reference proteome</keyword>
<reference evidence="5 7" key="2">
    <citation type="submission" date="2023-09" db="EMBL/GenBank/DDBJ databases">
        <title>Complete-Gapless Cercospora beticola genome.</title>
        <authorList>
            <person name="Wyatt N.A."/>
            <person name="Spanner R.E."/>
            <person name="Bolton M.D."/>
        </authorList>
    </citation>
    <scope>NUCLEOTIDE SEQUENCE [LARGE SCALE GENOMIC DNA]</scope>
    <source>
        <strain evidence="5">Cb09-40</strain>
    </source>
</reference>
<feature type="transmembrane region" description="Helical" evidence="2">
    <location>
        <begin position="256"/>
        <end position="275"/>
    </location>
</feature>
<feature type="transmembrane region" description="Helical" evidence="2">
    <location>
        <begin position="321"/>
        <end position="340"/>
    </location>
</feature>
<dbReference type="Pfam" id="PF23317">
    <property type="entry name" value="YVC1_C"/>
    <property type="match status" value="1"/>
</dbReference>
<feature type="region of interest" description="Disordered" evidence="1">
    <location>
        <begin position="592"/>
        <end position="613"/>
    </location>
</feature>
<evidence type="ECO:0000259" key="3">
    <source>
        <dbReference type="Pfam" id="PF23317"/>
    </source>
</evidence>
<evidence type="ECO:0000313" key="6">
    <source>
        <dbReference type="Proteomes" id="UP000230605"/>
    </source>
</evidence>
<keyword evidence="2" id="KW-1133">Transmembrane helix</keyword>
<feature type="transmembrane region" description="Helical" evidence="2">
    <location>
        <begin position="352"/>
        <end position="375"/>
    </location>
</feature>
<organism evidence="4 6">
    <name type="scientific">Cercospora beticola</name>
    <name type="common">Sugarbeet leaf spot fungus</name>
    <dbReference type="NCBI Taxonomy" id="122368"/>
    <lineage>
        <taxon>Eukaryota</taxon>
        <taxon>Fungi</taxon>
        <taxon>Dikarya</taxon>
        <taxon>Ascomycota</taxon>
        <taxon>Pezizomycotina</taxon>
        <taxon>Dothideomycetes</taxon>
        <taxon>Dothideomycetidae</taxon>
        <taxon>Mycosphaerellales</taxon>
        <taxon>Mycosphaerellaceae</taxon>
        <taxon>Cercospora</taxon>
    </lineage>
</organism>
<dbReference type="PANTHER" id="PTHR35859">
    <property type="entry name" value="NONSELECTIVE CATION CHANNEL PROTEIN"/>
    <property type="match status" value="1"/>
</dbReference>
<protein>
    <recommendedName>
        <fullName evidence="3">Calcium channel YVC1-like C-terminal transmembrane domain-containing protein</fullName>
    </recommendedName>
</protein>
<feature type="transmembrane region" description="Helical" evidence="2">
    <location>
        <begin position="395"/>
        <end position="415"/>
    </location>
</feature>
<dbReference type="Proteomes" id="UP001302367">
    <property type="component" value="Chromosome 5"/>
</dbReference>
<sequence length="656" mass="74813">MVRRAPPVIPDIDDSERFDTVVRKLSTFFVQAIETPHEWDELRREVYPRELRSFVRYLVDDVQHEGIVSALLALKWHFDGLDDGEDRGVNETRGLACELVAWRFISHLTYRETIDYLCTDLPVHFGGPNMENGDLENAEQEPSLPDDQDEESPLLENSTAPVRRMDDSFYDEMQHHHTDTEQANFASTFANLSALEIAAVAGAKKFLSQRSIQYIIYGLWRGDIVFWSDVSTHSRKEAKVYRKHQSDPYARLRVPLYLKIFEVLFFAGFLALYYIVLIRKQASHITGAEVMLYVWLASFSYNELVEFKDAGLTFYATDFWSLWDLGIIFVGIAFFVARVIGLAHHDSYVNDIAFDILSVEALFLVPRICSLLSLHPYFGMLLPVLKAMTVEFLKFLSLVVIMFFGFSTCFSFLARGTYSFRAMNWILIKVFFGSSYLGFDVADQISPVLGPPIMLVFVALTNILLITSLISLLSNKLDKVMEHARDEYMFVYSVYVLEASTSNRLTYFYPVLNLLPLLLRPLRLVLSPQRLRAARIVLLKATHWPLVAMILLYERALTLLEDRRKTGSSAVQRSQNSPTSLRRPLYRKAPSMSRTSLLEEQPRTARSPAGLSAHGFTAASDSAERLNSVVADLHAQVQVLTDLLVKEKRLSADACK</sequence>
<dbReference type="AlphaFoldDB" id="A0A2G5HAY9"/>
<feature type="region of interest" description="Disordered" evidence="1">
    <location>
        <begin position="129"/>
        <end position="158"/>
    </location>
</feature>
<dbReference type="EMBL" id="CP134188">
    <property type="protein sequence ID" value="WPB03104.1"/>
    <property type="molecule type" value="Genomic_DNA"/>
</dbReference>
<dbReference type="OrthoDB" id="310870at2759"/>
<feature type="transmembrane region" description="Helical" evidence="2">
    <location>
        <begin position="451"/>
        <end position="473"/>
    </location>
</feature>
<feature type="domain" description="Calcium channel YVC1-like C-terminal transmembrane" evidence="3">
    <location>
        <begin position="266"/>
        <end position="557"/>
    </location>
</feature>
<feature type="region of interest" description="Disordered" evidence="1">
    <location>
        <begin position="567"/>
        <end position="586"/>
    </location>
</feature>
<feature type="compositionally biased region" description="Acidic residues" evidence="1">
    <location>
        <begin position="133"/>
        <end position="153"/>
    </location>
</feature>
<reference evidence="4 6" key="1">
    <citation type="submission" date="2015-10" db="EMBL/GenBank/DDBJ databases">
        <title>The cercosporin biosynthetic gene cluster was horizontally transferred to several fungal lineages and shown to be expanded in Cercospora beticola based on microsynteny with recipient genomes.</title>
        <authorList>
            <person name="De Jonge R."/>
            <person name="Ebert M.K."/>
            <person name="Suttle J.C."/>
            <person name="Jurick Ii W.M."/>
            <person name="Secor G.A."/>
            <person name="Thomma B.P."/>
            <person name="Van De Peer Y."/>
            <person name="Bolton M.D."/>
        </authorList>
    </citation>
    <scope>NUCLEOTIDE SEQUENCE [LARGE SCALE GENOMIC DNA]</scope>
    <source>
        <strain evidence="4 6">09-40</strain>
    </source>
</reference>
<keyword evidence="2" id="KW-0472">Membrane</keyword>